<reference evidence="1 2" key="1">
    <citation type="journal article" date="2022" name="bioRxiv">
        <title>The genome of the oomycete Peronosclerospora sorghi, a cosmopolitan pathogen of maize and sorghum, is inflated with dispersed pseudogenes.</title>
        <authorList>
            <person name="Fletcher K."/>
            <person name="Martin F."/>
            <person name="Isakeit T."/>
            <person name="Cavanaugh K."/>
            <person name="Magill C."/>
            <person name="Michelmore R."/>
        </authorList>
    </citation>
    <scope>NUCLEOTIDE SEQUENCE [LARGE SCALE GENOMIC DNA]</scope>
    <source>
        <strain evidence="1">P6</strain>
    </source>
</reference>
<comment type="caution">
    <text evidence="1">The sequence shown here is derived from an EMBL/GenBank/DDBJ whole genome shotgun (WGS) entry which is preliminary data.</text>
</comment>
<dbReference type="Proteomes" id="UP001163321">
    <property type="component" value="Chromosome 3"/>
</dbReference>
<name>A0ACC0W850_9STRA</name>
<evidence type="ECO:0000313" key="2">
    <source>
        <dbReference type="Proteomes" id="UP001163321"/>
    </source>
</evidence>
<sequence>METIMLKLSYAGETHSQTVAFHSDNLKDDQVLSYELVLAKVHEAFPTLSGNWTLVYRDDEGDVITLSHALEFNEACHVLLDMHADDPKRRILHFYVLSRISFREKVMTPLLQKVVELAGVAKETTQHLRNSELLGKGRHSILRLAEGAVTQAGVAISHIRNSEVLGWGRESLGHSAAHTRTMLLSARSGVSTRLRRASSIVAAGIERRRSSSGSSSDAGFDPSMIKTPPPITSSPSSKVAVTVDLRQSIAMSRSARESDVDASRTGTENIVAGTEDQESETAYASDADTVCDDDGERECNFSHDSGSDETRETNDEWAQELVVLEEILGHVDRDVCCALLSHYEGNVQAVIVELTNV</sequence>
<accession>A0ACC0W850</accession>
<dbReference type="EMBL" id="CM047582">
    <property type="protein sequence ID" value="KAI9914835.1"/>
    <property type="molecule type" value="Genomic_DNA"/>
</dbReference>
<evidence type="ECO:0000313" key="1">
    <source>
        <dbReference type="EMBL" id="KAI9914835.1"/>
    </source>
</evidence>
<gene>
    <name evidence="1" type="ORF">PsorP6_007920</name>
</gene>
<protein>
    <submittedName>
        <fullName evidence="1">Uncharacterized protein</fullName>
    </submittedName>
</protein>
<keyword evidence="2" id="KW-1185">Reference proteome</keyword>
<organism evidence="1 2">
    <name type="scientific">Peronosclerospora sorghi</name>
    <dbReference type="NCBI Taxonomy" id="230839"/>
    <lineage>
        <taxon>Eukaryota</taxon>
        <taxon>Sar</taxon>
        <taxon>Stramenopiles</taxon>
        <taxon>Oomycota</taxon>
        <taxon>Peronosporomycetes</taxon>
        <taxon>Peronosporales</taxon>
        <taxon>Peronosporaceae</taxon>
        <taxon>Peronosclerospora</taxon>
    </lineage>
</organism>
<proteinExistence type="predicted"/>